<dbReference type="GO" id="GO:0005737">
    <property type="term" value="C:cytoplasm"/>
    <property type="evidence" value="ECO:0007669"/>
    <property type="project" value="TreeGrafter"/>
</dbReference>
<dbReference type="Pfam" id="PF00271">
    <property type="entry name" value="Helicase_C"/>
    <property type="match status" value="1"/>
</dbReference>
<dbReference type="SMART" id="SM00490">
    <property type="entry name" value="HELICc"/>
    <property type="match status" value="1"/>
</dbReference>
<dbReference type="SUPFAM" id="SSF52540">
    <property type="entry name" value="P-loop containing nucleoside triphosphate hydrolases"/>
    <property type="match status" value="1"/>
</dbReference>
<dbReference type="InterPro" id="IPR001650">
    <property type="entry name" value="Helicase_C-like"/>
</dbReference>
<dbReference type="InterPro" id="IPR000999">
    <property type="entry name" value="RNase_III_dom"/>
</dbReference>
<keyword evidence="6" id="KW-0694">RNA-binding</keyword>
<sequence>MSDPGVGDSLGARLYQEELARHARDQNAIIAADTGTGKTLISAMVALFLVPKVPLVDQQRAFLEENTPFKVRGYSGAMGVDYWDKTAWTKEFMGVDILVMTPQIFLNILRHAHWSIDRVSIIVFDEIHNCKGKSPEALIMMEHYHTIPNGLPRPKILGLTASPIFNPKKPVAALAEIEKLTDCKVYVVKAHTEDLAKHTFQAEDMIVDYPPTPSIFPRYPVVSLWVELTMTRLLPDFTLFPGKPKDTMSGNRGGPWFTTLENRYNTTRKALGPFGADLFVYVHVFTALETIKKDLLPIFTDRPDPDAEKRSHLDDLYEILAKHEHRLLTSHELLSEEWLSPKLLRLRELLLKQDSTSFRGIIFTYERQIATTLSLMFPRLGIPGVRAGPIVGHGLHACSVPEILGMKGMPFKTQDKVVADFRMGGLNLIIATSVAEEGLDFPLCSFVCRFDPPRTLPQYIQSRGRARMAGSTFVIMLEEGPSKERETVEALQVGEIRAKTMYGSNMDREDDEVELDENTPKDDGLEGRFIVEKTGASLTPAGSISLLNNLCSLIPRDDHTRSLQPVYETDPVTFRTTNRLPPALPIPREDLLFVSDPFCRTKKAAKRNAAFKAVLRLYELGVFDDFLLPIRREKGDTAEDIDGKPPVDVTGIVPMMDVLVHDPWGDMWRESSPIYVHQLALSDRKGRMGLVCGNRLMPFDGYMTALKQEVHVRLEKGVMLELEPEVRQQQLALMDSFMKIGIKAAITRRGLTNRSAVFLVPLDSSGQPDWDEIEHCVYTPSSTDWRAVDLSGKSDVFVSLLSQGGISKFVACRPDLNVTECIEADAHLAKYVASLAKFGRTISEDDTVLQCRPIFSITSTEFRDPARQKPGILSDTDVFIPQSVCQWLNLDEDRLRWFSSLPPLFHLLSSVYRARLLHSRLGVPELDLDRTIEALTIPQACASFNNQRLETLGDSFLKVATTIHVLNKFPHKHEGQLTSLRQNSVCNRYLLGRGHAQNLVSFMNIEPNSQSRWRITPVSTKYINSRSFVERVIPRRSVQDCMEALLGVAWLSGGDKAGLRVGTRLGLCFGGTVPWAERYPKVELAFSSSSPFPPLEENLGYTFKDKSLLVEALTHPSFVSGSASYQRLEFLGDAVLDLVTVEHFFHLYPNATSGKLTRARARCVCNSTLSALGTKKLEIHKAMFCDAISLVAAANKTARMFNSMDFTQVIDNIWRLDAPKALGDMVEALIGAVFVDSGWNYNIVKDVVIRLFKEVLDYIHPDMPLDPTSEFMIWVAKHGCTQARYRKASSSEKVEPWKDQVFVTIHGIDVGPPGSIQPKTSPVLARAEASVSARKLLEDPMSEFFFEKLCTCSAEEKKQGAEVYQAAVDVVTDEGDLNPETVEGFAISAQDQLLREYVAPTVTTEDQEERTEWVHAIL</sequence>
<dbReference type="GO" id="GO:0003723">
    <property type="term" value="F:RNA binding"/>
    <property type="evidence" value="ECO:0007669"/>
    <property type="project" value="UniProtKB-UniRule"/>
</dbReference>
<dbReference type="GO" id="GO:0004525">
    <property type="term" value="F:ribonuclease III activity"/>
    <property type="evidence" value="ECO:0007669"/>
    <property type="project" value="InterPro"/>
</dbReference>
<keyword evidence="5" id="KW-0067">ATP-binding</keyword>
<dbReference type="Gene3D" id="1.10.1520.10">
    <property type="entry name" value="Ribonuclease III domain"/>
    <property type="match status" value="2"/>
</dbReference>
<dbReference type="InterPro" id="IPR038248">
    <property type="entry name" value="Dicer_dimer_sf"/>
</dbReference>
<feature type="domain" description="Helicase ATP-binding" evidence="8">
    <location>
        <begin position="19"/>
        <end position="181"/>
    </location>
</feature>
<evidence type="ECO:0000256" key="5">
    <source>
        <dbReference type="ARBA" id="ARBA00022840"/>
    </source>
</evidence>
<evidence type="ECO:0000256" key="2">
    <source>
        <dbReference type="ARBA" id="ARBA00022741"/>
    </source>
</evidence>
<dbReference type="InterPro" id="IPR027417">
    <property type="entry name" value="P-loop_NTPase"/>
</dbReference>
<dbReference type="PROSITE" id="PS51192">
    <property type="entry name" value="HELICASE_ATP_BIND_1"/>
    <property type="match status" value="1"/>
</dbReference>
<keyword evidence="12" id="KW-1185">Reference proteome</keyword>
<dbReference type="Gene3D" id="3.30.160.380">
    <property type="entry name" value="Dicer dimerisation domain"/>
    <property type="match status" value="1"/>
</dbReference>
<dbReference type="InterPro" id="IPR036389">
    <property type="entry name" value="RNase_III_sf"/>
</dbReference>
<feature type="domain" description="Helicase C-terminal" evidence="9">
    <location>
        <begin position="345"/>
        <end position="514"/>
    </location>
</feature>
<keyword evidence="1" id="KW-0677">Repeat</keyword>
<evidence type="ECO:0000259" key="7">
    <source>
        <dbReference type="PROSITE" id="PS50142"/>
    </source>
</evidence>
<evidence type="ECO:0000259" key="8">
    <source>
        <dbReference type="PROSITE" id="PS51192"/>
    </source>
</evidence>
<dbReference type="SMART" id="SM00487">
    <property type="entry name" value="DEXDc"/>
    <property type="match status" value="1"/>
</dbReference>
<dbReference type="Gene3D" id="3.40.50.300">
    <property type="entry name" value="P-loop containing nucleotide triphosphate hydrolases"/>
    <property type="match status" value="2"/>
</dbReference>
<dbReference type="Pfam" id="PF00636">
    <property type="entry name" value="Ribonuclease_3"/>
    <property type="match status" value="2"/>
</dbReference>
<dbReference type="FunCoup" id="G4U2H0">
    <property type="interactions" value="287"/>
</dbReference>
<dbReference type="GO" id="GO:0030422">
    <property type="term" value="P:siRNA processing"/>
    <property type="evidence" value="ECO:0007669"/>
    <property type="project" value="TreeGrafter"/>
</dbReference>
<name>G4U2H0_SERID</name>
<evidence type="ECO:0000313" key="12">
    <source>
        <dbReference type="Proteomes" id="UP000007148"/>
    </source>
</evidence>
<dbReference type="Proteomes" id="UP000007148">
    <property type="component" value="Unassembled WGS sequence"/>
</dbReference>
<dbReference type="SMR" id="G4U2H0"/>
<dbReference type="CDD" id="cd00593">
    <property type="entry name" value="RIBOc"/>
    <property type="match status" value="2"/>
</dbReference>
<comment type="caution">
    <text evidence="11">The sequence shown here is derived from an EMBL/GenBank/DDBJ whole genome shotgun (WGS) entry which is preliminary data.</text>
</comment>
<organism evidence="11 12">
    <name type="scientific">Serendipita indica (strain DSM 11827)</name>
    <name type="common">Root endophyte fungus</name>
    <name type="synonym">Piriformospora indica</name>
    <dbReference type="NCBI Taxonomy" id="1109443"/>
    <lineage>
        <taxon>Eukaryota</taxon>
        <taxon>Fungi</taxon>
        <taxon>Dikarya</taxon>
        <taxon>Basidiomycota</taxon>
        <taxon>Agaricomycotina</taxon>
        <taxon>Agaricomycetes</taxon>
        <taxon>Sebacinales</taxon>
        <taxon>Serendipitaceae</taxon>
        <taxon>Serendipita</taxon>
    </lineage>
</organism>
<dbReference type="InterPro" id="IPR014001">
    <property type="entry name" value="Helicase_ATP-bd"/>
</dbReference>
<keyword evidence="3" id="KW-0378">Hydrolase</keyword>
<dbReference type="PANTHER" id="PTHR14950">
    <property type="entry name" value="DICER-RELATED"/>
    <property type="match status" value="1"/>
</dbReference>
<dbReference type="SMART" id="SM00535">
    <property type="entry name" value="RIBOc"/>
    <property type="match status" value="2"/>
</dbReference>
<dbReference type="PROSITE" id="PS51194">
    <property type="entry name" value="HELICASE_CTER"/>
    <property type="match status" value="1"/>
</dbReference>
<feature type="domain" description="RNase III" evidence="7">
    <location>
        <begin position="914"/>
        <end position="1054"/>
    </location>
</feature>
<comment type="similarity">
    <text evidence="6">Belongs to the helicase family. Dicer subfamily.</text>
</comment>
<evidence type="ECO:0000256" key="3">
    <source>
        <dbReference type="ARBA" id="ARBA00022801"/>
    </source>
</evidence>
<dbReference type="PANTHER" id="PTHR14950:SF37">
    <property type="entry name" value="ENDORIBONUCLEASE DICER"/>
    <property type="match status" value="1"/>
</dbReference>
<keyword evidence="4" id="KW-0347">Helicase</keyword>
<dbReference type="InterPro" id="IPR005034">
    <property type="entry name" value="Dicer_dimerisation"/>
</dbReference>
<dbReference type="Pfam" id="PF03368">
    <property type="entry name" value="Dicer_dimer"/>
    <property type="match status" value="1"/>
</dbReference>
<dbReference type="HOGENOM" id="CLU_000907_4_0_1"/>
<dbReference type="InterPro" id="IPR011545">
    <property type="entry name" value="DEAD/DEAH_box_helicase_dom"/>
</dbReference>
<dbReference type="GO" id="GO:0005524">
    <property type="term" value="F:ATP binding"/>
    <property type="evidence" value="ECO:0007669"/>
    <property type="project" value="UniProtKB-KW"/>
</dbReference>
<feature type="domain" description="RNase III" evidence="7">
    <location>
        <begin position="1092"/>
        <end position="1238"/>
    </location>
</feature>
<dbReference type="CDD" id="cd18034">
    <property type="entry name" value="DEXHc_dicer"/>
    <property type="match status" value="1"/>
</dbReference>
<dbReference type="PROSITE" id="PS51327">
    <property type="entry name" value="DICER_DSRBF"/>
    <property type="match status" value="1"/>
</dbReference>
<dbReference type="OrthoDB" id="416741at2759"/>
<dbReference type="STRING" id="1109443.G4U2H0"/>
<reference evidence="11 12" key="1">
    <citation type="journal article" date="2011" name="PLoS Pathog.">
        <title>Endophytic Life Strategies Decoded by Genome and Transcriptome Analyses of the Mutualistic Root Symbiont Piriformospora indica.</title>
        <authorList>
            <person name="Zuccaro A."/>
            <person name="Lahrmann U."/>
            <person name="Guldener U."/>
            <person name="Langen G."/>
            <person name="Pfiffi S."/>
            <person name="Biedenkopf D."/>
            <person name="Wong P."/>
            <person name="Samans B."/>
            <person name="Grimm C."/>
            <person name="Basiewicz M."/>
            <person name="Murat C."/>
            <person name="Martin F."/>
            <person name="Kogel K.H."/>
        </authorList>
    </citation>
    <scope>NUCLEOTIDE SEQUENCE [LARGE SCALE GENOMIC DNA]</scope>
    <source>
        <strain evidence="11 12">DSM 11827</strain>
    </source>
</reference>
<proteinExistence type="inferred from homology"/>
<evidence type="ECO:0000256" key="4">
    <source>
        <dbReference type="ARBA" id="ARBA00022806"/>
    </source>
</evidence>
<evidence type="ECO:0000259" key="9">
    <source>
        <dbReference type="PROSITE" id="PS51194"/>
    </source>
</evidence>
<evidence type="ECO:0000313" key="11">
    <source>
        <dbReference type="EMBL" id="CCA77779.1"/>
    </source>
</evidence>
<gene>
    <name evidence="11" type="ORF">PIIN_03414</name>
</gene>
<dbReference type="EMBL" id="CAFZ01001873">
    <property type="protein sequence ID" value="CCA77779.1"/>
    <property type="molecule type" value="Genomic_DNA"/>
</dbReference>
<keyword evidence="2" id="KW-0547">Nucleotide-binding</keyword>
<dbReference type="PROSITE" id="PS50142">
    <property type="entry name" value="RNASE_3_2"/>
    <property type="match status" value="2"/>
</dbReference>
<dbReference type="PROSITE" id="PS00517">
    <property type="entry name" value="RNASE_3_1"/>
    <property type="match status" value="1"/>
</dbReference>
<dbReference type="Pfam" id="PF00270">
    <property type="entry name" value="DEAD"/>
    <property type="match status" value="1"/>
</dbReference>
<dbReference type="SUPFAM" id="SSF69065">
    <property type="entry name" value="RNase III domain-like"/>
    <property type="match status" value="2"/>
</dbReference>
<dbReference type="OMA" id="TRKNHAY"/>
<evidence type="ECO:0008006" key="13">
    <source>
        <dbReference type="Google" id="ProtNLM"/>
    </source>
</evidence>
<evidence type="ECO:0000256" key="1">
    <source>
        <dbReference type="ARBA" id="ARBA00022737"/>
    </source>
</evidence>
<dbReference type="GO" id="GO:0004386">
    <property type="term" value="F:helicase activity"/>
    <property type="evidence" value="ECO:0007669"/>
    <property type="project" value="UniProtKB-KW"/>
</dbReference>
<protein>
    <recommendedName>
        <fullName evidence="13">P-loop containing nucleoside triphosphate hydrolase protein</fullName>
    </recommendedName>
</protein>
<dbReference type="GO" id="GO:0005634">
    <property type="term" value="C:nucleus"/>
    <property type="evidence" value="ECO:0007669"/>
    <property type="project" value="TreeGrafter"/>
</dbReference>
<accession>G4U2H0</accession>
<feature type="domain" description="Dicer dsRNA-binding fold" evidence="10">
    <location>
        <begin position="543"/>
        <end position="637"/>
    </location>
</feature>
<evidence type="ECO:0000259" key="10">
    <source>
        <dbReference type="PROSITE" id="PS51327"/>
    </source>
</evidence>
<evidence type="ECO:0000256" key="6">
    <source>
        <dbReference type="PROSITE-ProRule" id="PRU00657"/>
    </source>
</evidence>
<dbReference type="eggNOG" id="KOG0701">
    <property type="taxonomic scope" value="Eukaryota"/>
</dbReference>
<dbReference type="InParanoid" id="G4U2H0"/>